<dbReference type="Gene3D" id="2.70.70.10">
    <property type="entry name" value="Glucose Permease (Domain IIA)"/>
    <property type="match status" value="1"/>
</dbReference>
<dbReference type="PANTHER" id="PTHR21666:SF270">
    <property type="entry name" value="MUREIN HYDROLASE ACTIVATOR ENVC"/>
    <property type="match status" value="1"/>
</dbReference>
<proteinExistence type="predicted"/>
<name>A0ABT1Z044_9RHOB</name>
<evidence type="ECO:0000256" key="1">
    <source>
        <dbReference type="SAM" id="MobiDB-lite"/>
    </source>
</evidence>
<dbReference type="SUPFAM" id="SSF54106">
    <property type="entry name" value="LysM domain"/>
    <property type="match status" value="1"/>
</dbReference>
<feature type="chain" id="PRO_5047332783" evidence="2">
    <location>
        <begin position="24"/>
        <end position="398"/>
    </location>
</feature>
<dbReference type="Pfam" id="PF01551">
    <property type="entry name" value="Peptidase_M23"/>
    <property type="match status" value="1"/>
</dbReference>
<organism evidence="4 5">
    <name type="scientific">Pseudosulfitobacter koreensis</name>
    <dbReference type="NCBI Taxonomy" id="2968472"/>
    <lineage>
        <taxon>Bacteria</taxon>
        <taxon>Pseudomonadati</taxon>
        <taxon>Pseudomonadota</taxon>
        <taxon>Alphaproteobacteria</taxon>
        <taxon>Rhodobacterales</taxon>
        <taxon>Roseobacteraceae</taxon>
        <taxon>Pseudosulfitobacter</taxon>
    </lineage>
</organism>
<dbReference type="InterPro" id="IPR018392">
    <property type="entry name" value="LysM"/>
</dbReference>
<keyword evidence="2" id="KW-0732">Signal</keyword>
<dbReference type="Proteomes" id="UP001165396">
    <property type="component" value="Unassembled WGS sequence"/>
</dbReference>
<dbReference type="PROSITE" id="PS51782">
    <property type="entry name" value="LYSM"/>
    <property type="match status" value="1"/>
</dbReference>
<dbReference type="Gene3D" id="3.10.350.10">
    <property type="entry name" value="LysM domain"/>
    <property type="match status" value="2"/>
</dbReference>
<dbReference type="EMBL" id="JANKJG010000004">
    <property type="protein sequence ID" value="MCR8826498.1"/>
    <property type="molecule type" value="Genomic_DNA"/>
</dbReference>
<dbReference type="InterPro" id="IPR036779">
    <property type="entry name" value="LysM_dom_sf"/>
</dbReference>
<evidence type="ECO:0000313" key="5">
    <source>
        <dbReference type="Proteomes" id="UP001165396"/>
    </source>
</evidence>
<dbReference type="SUPFAM" id="SSF51261">
    <property type="entry name" value="Duplicated hybrid motif"/>
    <property type="match status" value="1"/>
</dbReference>
<evidence type="ECO:0000256" key="2">
    <source>
        <dbReference type="SAM" id="SignalP"/>
    </source>
</evidence>
<evidence type="ECO:0000313" key="4">
    <source>
        <dbReference type="EMBL" id="MCR8826498.1"/>
    </source>
</evidence>
<dbReference type="PROSITE" id="PS51257">
    <property type="entry name" value="PROKAR_LIPOPROTEIN"/>
    <property type="match status" value="1"/>
</dbReference>
<dbReference type="Pfam" id="PF01476">
    <property type="entry name" value="LysM"/>
    <property type="match status" value="2"/>
</dbReference>
<sequence>MIRPLSRHRAPLLLATCGALALAACDQPLDMDLRGGTGAFTTADAAVNATTDRPRPDNRGVISYPNYQVAVAQRGDTLNDVAGRVGVTAAELGRYNGIEVNVPLRAGEIIALPRRVAEPSPATGAIGTGPIQASPIDVTTLAGNAIDNSAATTPLPPAPVAQPVAVQTGQEPIRHKVERGETAYTISRLYQVPVRSLAEWNGLNSDFAIREGQFLLIPVAQQAPPKRTVPVTTAPGVGSPTPTPPSAATPLPRDDTAKPAPVATKPAEPVADIGKQTIKPDTNSAMAYPVTGSIIRAYSKGRNEGIDIKANAGTPVKAAAAGSVAAITQSAEGVPIIVVRHPDNLLTVYANVADVAVKKGDAVTRGQNLAKLRAGDDAYLHFEVRKGFESVDPAPYLP</sequence>
<protein>
    <submittedName>
        <fullName evidence="4">Peptidoglycan DD-metalloendopeptidase family protein</fullName>
    </submittedName>
</protein>
<dbReference type="RefSeq" id="WP_258294199.1">
    <property type="nucleotide sequence ID" value="NZ_JANKJG010000004.1"/>
</dbReference>
<dbReference type="InterPro" id="IPR011055">
    <property type="entry name" value="Dup_hybrid_motif"/>
</dbReference>
<feature type="compositionally biased region" description="Low complexity" evidence="1">
    <location>
        <begin position="228"/>
        <end position="240"/>
    </location>
</feature>
<feature type="domain" description="LysM" evidence="3">
    <location>
        <begin position="173"/>
        <end position="217"/>
    </location>
</feature>
<dbReference type="InterPro" id="IPR016047">
    <property type="entry name" value="M23ase_b-sheet_dom"/>
</dbReference>
<gene>
    <name evidence="4" type="ORF">NTA49_08105</name>
</gene>
<feature type="signal peptide" evidence="2">
    <location>
        <begin position="1"/>
        <end position="23"/>
    </location>
</feature>
<dbReference type="PANTHER" id="PTHR21666">
    <property type="entry name" value="PEPTIDASE-RELATED"/>
    <property type="match status" value="1"/>
</dbReference>
<reference evidence="4" key="1">
    <citation type="submission" date="2022-07" db="EMBL/GenBank/DDBJ databases">
        <title>Pseudosulfitobacter sp. strain AP-MA-4, whole genome sequence.</title>
        <authorList>
            <person name="Jiang Y."/>
        </authorList>
    </citation>
    <scope>NUCLEOTIDE SEQUENCE</scope>
    <source>
        <strain evidence="4">AP-MA-4</strain>
    </source>
</reference>
<dbReference type="CDD" id="cd00118">
    <property type="entry name" value="LysM"/>
    <property type="match status" value="1"/>
</dbReference>
<evidence type="ECO:0000259" key="3">
    <source>
        <dbReference type="PROSITE" id="PS51782"/>
    </source>
</evidence>
<keyword evidence="5" id="KW-1185">Reference proteome</keyword>
<dbReference type="SMART" id="SM00257">
    <property type="entry name" value="LysM"/>
    <property type="match status" value="2"/>
</dbReference>
<accession>A0ABT1Z044</accession>
<comment type="caution">
    <text evidence="4">The sequence shown here is derived from an EMBL/GenBank/DDBJ whole genome shotgun (WGS) entry which is preliminary data.</text>
</comment>
<dbReference type="InterPro" id="IPR050570">
    <property type="entry name" value="Cell_wall_metabolism_enzyme"/>
</dbReference>
<feature type="region of interest" description="Disordered" evidence="1">
    <location>
        <begin position="226"/>
        <end position="266"/>
    </location>
</feature>
<dbReference type="CDD" id="cd12797">
    <property type="entry name" value="M23_peptidase"/>
    <property type="match status" value="1"/>
</dbReference>